<dbReference type="EMBL" id="CP077095">
    <property type="protein sequence ID" value="QXI40427.1"/>
    <property type="molecule type" value="Genomic_DNA"/>
</dbReference>
<protein>
    <submittedName>
        <fullName evidence="1">Lysis protein</fullName>
    </submittedName>
</protein>
<sequence length="155" mass="16846">MRGRSVNKYLLCIAAVLLVASIAAFSSLVDTKAALRDKTRQIEELEASERSRKNTIKLLAELDTQHTQERERANQTNADLRAAVAAGQRRLSVPAKCPVVRATSTTASLDHAEARAELDPAVAERIVRVANDGDDAIRALNALQDYVRTACPAPK</sequence>
<name>A0A9E6PZN1_9PSED</name>
<evidence type="ECO:0000313" key="1">
    <source>
        <dbReference type="EMBL" id="QXI40427.1"/>
    </source>
</evidence>
<gene>
    <name evidence="1" type="ORF">HU772_010285</name>
</gene>
<keyword evidence="2" id="KW-1185">Reference proteome</keyword>
<dbReference type="GO" id="GO:0044659">
    <property type="term" value="P:viral release from host cell by cytolysis"/>
    <property type="evidence" value="ECO:0007669"/>
    <property type="project" value="InterPro"/>
</dbReference>
<evidence type="ECO:0000313" key="2">
    <source>
        <dbReference type="Proteomes" id="UP000633418"/>
    </source>
</evidence>
<dbReference type="KEGG" id="pxn:HU772_010285"/>
<accession>A0A9E6PZN1</accession>
<reference evidence="1 2" key="1">
    <citation type="journal article" date="2020" name="Microorganisms">
        <title>Reliable Identification of Environmental Pseudomonas Isolates Using the rpoD Gene.</title>
        <authorList>
            <consortium name="The Broad Institute Genome Sequencing Platform"/>
            <person name="Girard L."/>
            <person name="Lood C."/>
            <person name="Rokni-Zadeh H."/>
            <person name="van Noort V."/>
            <person name="Lavigne R."/>
            <person name="De Mot R."/>
        </authorList>
    </citation>
    <scope>NUCLEOTIDE SEQUENCE [LARGE SCALE GENOMIC DNA]</scope>
    <source>
        <strain evidence="1 2">RW9S1A</strain>
    </source>
</reference>
<dbReference type="Pfam" id="PF03245">
    <property type="entry name" value="Phage_lysis"/>
    <property type="match status" value="1"/>
</dbReference>
<dbReference type="InterPro" id="IPR004929">
    <property type="entry name" value="I-spanin"/>
</dbReference>
<dbReference type="Proteomes" id="UP000633418">
    <property type="component" value="Chromosome"/>
</dbReference>
<reference evidence="1 2" key="2">
    <citation type="journal article" date="2021" name="Microorganisms">
        <title>The Ever-Expanding Pseudomonas Genus: Description of 43 New Species and Partition of the Pseudomonas putida Group.</title>
        <authorList>
            <person name="Girard L."/>
            <person name="Lood C."/>
            <person name="Hofte M."/>
            <person name="Vandamme P."/>
            <person name="Rokni-Zadeh H."/>
            <person name="van Noort V."/>
            <person name="Lavigne R."/>
            <person name="De Mot R."/>
        </authorList>
    </citation>
    <scope>NUCLEOTIDE SEQUENCE [LARGE SCALE GENOMIC DNA]</scope>
    <source>
        <strain evidence="1 2">RW9S1A</strain>
    </source>
</reference>
<dbReference type="AlphaFoldDB" id="A0A9E6PZN1"/>
<proteinExistence type="predicted"/>
<organism evidence="1 2">
    <name type="scientific">Pseudomonas xantholysinigenes</name>
    <dbReference type="NCBI Taxonomy" id="2745490"/>
    <lineage>
        <taxon>Bacteria</taxon>
        <taxon>Pseudomonadati</taxon>
        <taxon>Pseudomonadota</taxon>
        <taxon>Gammaproteobacteria</taxon>
        <taxon>Pseudomonadales</taxon>
        <taxon>Pseudomonadaceae</taxon>
        <taxon>Pseudomonas</taxon>
    </lineage>
</organism>